<comment type="caution">
    <text evidence="1">The sequence shown here is derived from an EMBL/GenBank/DDBJ whole genome shotgun (WGS) entry which is preliminary data.</text>
</comment>
<dbReference type="Proteomes" id="UP001365542">
    <property type="component" value="Unassembled WGS sequence"/>
</dbReference>
<evidence type="ECO:0000313" key="2">
    <source>
        <dbReference type="Proteomes" id="UP001365542"/>
    </source>
</evidence>
<protein>
    <submittedName>
        <fullName evidence="1">Uncharacterized protein</fullName>
    </submittedName>
</protein>
<dbReference type="AlphaFoldDB" id="A0AAV9X3U4"/>
<organism evidence="1 2">
    <name type="scientific">Orbilia ellipsospora</name>
    <dbReference type="NCBI Taxonomy" id="2528407"/>
    <lineage>
        <taxon>Eukaryota</taxon>
        <taxon>Fungi</taxon>
        <taxon>Dikarya</taxon>
        <taxon>Ascomycota</taxon>
        <taxon>Pezizomycotina</taxon>
        <taxon>Orbiliomycetes</taxon>
        <taxon>Orbiliales</taxon>
        <taxon>Orbiliaceae</taxon>
        <taxon>Orbilia</taxon>
    </lineage>
</organism>
<gene>
    <name evidence="1" type="ORF">TWF694_001842</name>
</gene>
<proteinExistence type="predicted"/>
<sequence length="463" mass="51616">MAEAAEAAGGLVADEAADSIMKQVGQKIFDAGEKIIGDKITKFVLGQISPGSQSDKNKLSKVYDELTRIEHALKAFENLTKQALSEININVLSQGPIEKVIEMKSLLKKMQQRIKNQQQTNPPNEDLKSLIEDFCHEIDKKVLSTAEYIYEMVAVTGVEDSLLLTKWKSILQNVVDPVNAYKSIKACSLYYQTALGYAIILLHWQKCNDPNKVRGGDAGENVKKVERFMKDWDKHLENNSSSIIPYKVSNWAMAFLPENRKGVPIKVAWDAFLDTGAGETWGVKYTQPPSQHIFDTGLQTMPKVTNTNIDDTDMVFSIYRDNNNSTYTIILANPPAGADAQCGPMQDGKNALSVVPYYDDHIPVALYNNLKYLTVVKPTPLSFQIQIDPTTVKDPTSSKFRFNIKAAPGTPVAGRPLVYQPFFMLGIKGYRFMKFGNKTASVSNKFNFRIFPSTLPGLEIPVL</sequence>
<evidence type="ECO:0000313" key="1">
    <source>
        <dbReference type="EMBL" id="KAK6535381.1"/>
    </source>
</evidence>
<accession>A0AAV9X3U4</accession>
<name>A0AAV9X3U4_9PEZI</name>
<dbReference type="EMBL" id="JAVHJO010000010">
    <property type="protein sequence ID" value="KAK6535381.1"/>
    <property type="molecule type" value="Genomic_DNA"/>
</dbReference>
<reference evidence="1 2" key="1">
    <citation type="submission" date="2019-10" db="EMBL/GenBank/DDBJ databases">
        <authorList>
            <person name="Palmer J.M."/>
        </authorList>
    </citation>
    <scope>NUCLEOTIDE SEQUENCE [LARGE SCALE GENOMIC DNA]</scope>
    <source>
        <strain evidence="1 2">TWF694</strain>
    </source>
</reference>
<keyword evidence="2" id="KW-1185">Reference proteome</keyword>